<accession>A0ACC3Z3I2</accession>
<proteinExistence type="predicted"/>
<evidence type="ECO:0000313" key="1">
    <source>
        <dbReference type="EMBL" id="KAL0938535.1"/>
    </source>
</evidence>
<sequence>MAIGEHGFSRAKNYVYPEAMLICHNSSDNSAYHIGAHEFDCAHFGHCSCPRMQAEPDIAGRGVIIAFVFTAFLTLFTTVFCLIVGRTNENRQTINPIDRFARKYISVPIRNLIFRLHMNPNIQALVAYDLVNTLSDLQLVTGLAILTGGMKQLFDGTISTYHFMIVTDLAWFCSNTHLFSLLVITSMHNSVKRTHPERHDHEHTSLAKRLARALRICFMIATIILLMYALYVTGYENIYEPGQYRCPMKCSLGLPKGGHAAALMTLNMVMMGYFYSIQVFMSWHTGRIFWMDYIRGFLIDKKSQPFNVLTPETIFRKWSENKPLTWLRKLFVGVWYIFASEVWTVMGLSAYFCFGLFSIIDDRIRGHAEMEEDERAEENNLVFSQLVPIFLLIIPFMGLFESYARHCKADRELKSIEPLGACDTLTGKASTRTEIGMKE</sequence>
<evidence type="ECO:0000313" key="2">
    <source>
        <dbReference type="Proteomes" id="UP000805649"/>
    </source>
</evidence>
<reference evidence="1 2" key="1">
    <citation type="journal article" date="2020" name="Phytopathology">
        <title>Genome Sequence Resources of Colletotrichum truncatum, C. plurivorum, C. musicola, and C. sojae: Four Species Pathogenic to Soybean (Glycine max).</title>
        <authorList>
            <person name="Rogerio F."/>
            <person name="Boufleur T.R."/>
            <person name="Ciampi-Guillardi M."/>
            <person name="Sukno S.A."/>
            <person name="Thon M.R."/>
            <person name="Massola Junior N.S."/>
            <person name="Baroncelli R."/>
        </authorList>
    </citation>
    <scope>NUCLEOTIDE SEQUENCE [LARGE SCALE GENOMIC DNA]</scope>
    <source>
        <strain evidence="1 2">CMES1059</strain>
    </source>
</reference>
<dbReference type="EMBL" id="VUJX02000003">
    <property type="protein sequence ID" value="KAL0938535.1"/>
    <property type="molecule type" value="Genomic_DNA"/>
</dbReference>
<dbReference type="Proteomes" id="UP000805649">
    <property type="component" value="Unassembled WGS sequence"/>
</dbReference>
<gene>
    <name evidence="1" type="ORF">CTRU02_205145</name>
</gene>
<name>A0ACC3Z3I2_COLTU</name>
<organism evidence="1 2">
    <name type="scientific">Colletotrichum truncatum</name>
    <name type="common">Anthracnose fungus</name>
    <name type="synonym">Colletotrichum capsici</name>
    <dbReference type="NCBI Taxonomy" id="5467"/>
    <lineage>
        <taxon>Eukaryota</taxon>
        <taxon>Fungi</taxon>
        <taxon>Dikarya</taxon>
        <taxon>Ascomycota</taxon>
        <taxon>Pezizomycotina</taxon>
        <taxon>Sordariomycetes</taxon>
        <taxon>Hypocreomycetidae</taxon>
        <taxon>Glomerellales</taxon>
        <taxon>Glomerellaceae</taxon>
        <taxon>Colletotrichum</taxon>
        <taxon>Colletotrichum truncatum species complex</taxon>
    </lineage>
</organism>
<comment type="caution">
    <text evidence="1">The sequence shown here is derived from an EMBL/GenBank/DDBJ whole genome shotgun (WGS) entry which is preliminary data.</text>
</comment>
<keyword evidence="2" id="KW-1185">Reference proteome</keyword>
<protein>
    <submittedName>
        <fullName evidence="1">Uncharacterized protein</fullName>
    </submittedName>
</protein>